<name>A0A2P6Q989_ROSCH</name>
<dbReference type="Proteomes" id="UP000238479">
    <property type="component" value="Chromosome 5"/>
</dbReference>
<comment type="caution">
    <text evidence="1">The sequence shown here is derived from an EMBL/GenBank/DDBJ whole genome shotgun (WGS) entry which is preliminary data.</text>
</comment>
<evidence type="ECO:0000313" key="2">
    <source>
        <dbReference type="Proteomes" id="UP000238479"/>
    </source>
</evidence>
<dbReference type="Gramene" id="PRQ30749">
    <property type="protein sequence ID" value="PRQ30749"/>
    <property type="gene ID" value="RchiOBHm_Chr5g0027961"/>
</dbReference>
<accession>A0A2P6Q989</accession>
<organism evidence="1 2">
    <name type="scientific">Rosa chinensis</name>
    <name type="common">China rose</name>
    <dbReference type="NCBI Taxonomy" id="74649"/>
    <lineage>
        <taxon>Eukaryota</taxon>
        <taxon>Viridiplantae</taxon>
        <taxon>Streptophyta</taxon>
        <taxon>Embryophyta</taxon>
        <taxon>Tracheophyta</taxon>
        <taxon>Spermatophyta</taxon>
        <taxon>Magnoliopsida</taxon>
        <taxon>eudicotyledons</taxon>
        <taxon>Gunneridae</taxon>
        <taxon>Pentapetalae</taxon>
        <taxon>rosids</taxon>
        <taxon>fabids</taxon>
        <taxon>Rosales</taxon>
        <taxon>Rosaceae</taxon>
        <taxon>Rosoideae</taxon>
        <taxon>Rosoideae incertae sedis</taxon>
        <taxon>Rosa</taxon>
    </lineage>
</organism>
<dbReference type="AlphaFoldDB" id="A0A2P6Q989"/>
<gene>
    <name evidence="1" type="ORF">RchiOBHm_Chr5g0027961</name>
</gene>
<protein>
    <submittedName>
        <fullName evidence="1">Uncharacterized protein</fullName>
    </submittedName>
</protein>
<proteinExistence type="predicted"/>
<keyword evidence="2" id="KW-1185">Reference proteome</keyword>
<sequence length="50" mass="5651">MDNMPITVADIEAEPKGKVFADTVPPPTRKGKLNCKHPIKSTLDRRIRYT</sequence>
<reference evidence="1 2" key="1">
    <citation type="journal article" date="2018" name="Nat. Genet.">
        <title>The Rosa genome provides new insights in the design of modern roses.</title>
        <authorList>
            <person name="Bendahmane M."/>
        </authorList>
    </citation>
    <scope>NUCLEOTIDE SEQUENCE [LARGE SCALE GENOMIC DNA]</scope>
    <source>
        <strain evidence="2">cv. Old Blush</strain>
    </source>
</reference>
<dbReference type="EMBL" id="PDCK01000043">
    <property type="protein sequence ID" value="PRQ30749.1"/>
    <property type="molecule type" value="Genomic_DNA"/>
</dbReference>
<evidence type="ECO:0000313" key="1">
    <source>
        <dbReference type="EMBL" id="PRQ30749.1"/>
    </source>
</evidence>